<organism evidence="3">
    <name type="scientific">Capitella teleta</name>
    <name type="common">Polychaete worm</name>
    <dbReference type="NCBI Taxonomy" id="283909"/>
    <lineage>
        <taxon>Eukaryota</taxon>
        <taxon>Metazoa</taxon>
        <taxon>Spiralia</taxon>
        <taxon>Lophotrochozoa</taxon>
        <taxon>Annelida</taxon>
        <taxon>Polychaeta</taxon>
        <taxon>Sedentaria</taxon>
        <taxon>Scolecida</taxon>
        <taxon>Capitellidae</taxon>
        <taxon>Capitella</taxon>
    </lineage>
</organism>
<keyword evidence="5" id="KW-1185">Reference proteome</keyword>
<dbReference type="PANTHER" id="PTHR22978:SF22">
    <property type="entry name" value="BTG FAMILY PROTEIN"/>
    <property type="match status" value="1"/>
</dbReference>
<accession>R7T8D7</accession>
<dbReference type="Pfam" id="PF07742">
    <property type="entry name" value="BTG"/>
    <property type="match status" value="1"/>
</dbReference>
<dbReference type="InterPro" id="IPR036054">
    <property type="entry name" value="BTG-like_sf"/>
</dbReference>
<evidence type="ECO:0000259" key="2">
    <source>
        <dbReference type="SMART" id="SM00099"/>
    </source>
</evidence>
<dbReference type="EMBL" id="KB311138">
    <property type="protein sequence ID" value="ELT89890.1"/>
    <property type="molecule type" value="Genomic_DNA"/>
</dbReference>
<dbReference type="GO" id="GO:0005737">
    <property type="term" value="C:cytoplasm"/>
    <property type="evidence" value="ECO:0007669"/>
    <property type="project" value="TreeGrafter"/>
</dbReference>
<comment type="similarity">
    <text evidence="1">Belongs to the BTG family.</text>
</comment>
<dbReference type="HOGENOM" id="CLU_079660_4_2_1"/>
<dbReference type="InterPro" id="IPR002087">
    <property type="entry name" value="Anti_prolifrtn"/>
</dbReference>
<reference evidence="4" key="3">
    <citation type="submission" date="2015-06" db="UniProtKB">
        <authorList>
            <consortium name="EnsemblMetazoa"/>
        </authorList>
    </citation>
    <scope>IDENTIFICATION</scope>
</reference>
<dbReference type="AlphaFoldDB" id="R7T8D7"/>
<feature type="domain" description="Anti-proliferative protein" evidence="2">
    <location>
        <begin position="1"/>
        <end position="108"/>
    </location>
</feature>
<dbReference type="OMA" id="FRAANTH"/>
<dbReference type="EMBL" id="AMQN01003198">
    <property type="status" value="NOT_ANNOTATED_CDS"/>
    <property type="molecule type" value="Genomic_DNA"/>
</dbReference>
<dbReference type="SUPFAM" id="SSF160696">
    <property type="entry name" value="BTG domain-like"/>
    <property type="match status" value="1"/>
</dbReference>
<evidence type="ECO:0000256" key="1">
    <source>
        <dbReference type="ARBA" id="ARBA00007989"/>
    </source>
</evidence>
<dbReference type="STRING" id="283909.R7T8D7"/>
<dbReference type="SMART" id="SM00099">
    <property type="entry name" value="btg1"/>
    <property type="match status" value="1"/>
</dbReference>
<sequence length="120" mass="13642">MLEEINIGGLFLTRLIGLRSSISEEDASEFFKCFKNVFLDRNQDHWYEHSPSKGQGYRCISTPGEGCPDPVLLMVTKKCKIRYCDLKLPLEVYLWIDPGEVSCRSGHCIIVSESLLSLIL</sequence>
<dbReference type="Proteomes" id="UP000014760">
    <property type="component" value="Unassembled WGS sequence"/>
</dbReference>
<dbReference type="InterPro" id="IPR033332">
    <property type="entry name" value="BTG"/>
</dbReference>
<reference evidence="3 5" key="2">
    <citation type="journal article" date="2013" name="Nature">
        <title>Insights into bilaterian evolution from three spiralian genomes.</title>
        <authorList>
            <person name="Simakov O."/>
            <person name="Marletaz F."/>
            <person name="Cho S.J."/>
            <person name="Edsinger-Gonzales E."/>
            <person name="Havlak P."/>
            <person name="Hellsten U."/>
            <person name="Kuo D.H."/>
            <person name="Larsson T."/>
            <person name="Lv J."/>
            <person name="Arendt D."/>
            <person name="Savage R."/>
            <person name="Osoegawa K."/>
            <person name="de Jong P."/>
            <person name="Grimwood J."/>
            <person name="Chapman J.A."/>
            <person name="Shapiro H."/>
            <person name="Aerts A."/>
            <person name="Otillar R.P."/>
            <person name="Terry A.Y."/>
            <person name="Boore J.L."/>
            <person name="Grigoriev I.V."/>
            <person name="Lindberg D.R."/>
            <person name="Seaver E.C."/>
            <person name="Weisblat D.A."/>
            <person name="Putnam N.H."/>
            <person name="Rokhsar D.S."/>
        </authorList>
    </citation>
    <scope>NUCLEOTIDE SEQUENCE</scope>
    <source>
        <strain evidence="3 5">I ESC-2004</strain>
    </source>
</reference>
<dbReference type="Gene3D" id="3.90.640.90">
    <property type="entry name" value="Anti-proliferative protein, N-terminal domain"/>
    <property type="match status" value="1"/>
</dbReference>
<dbReference type="PANTHER" id="PTHR22978">
    <property type="entry name" value="B-CELL TRANSLOCATION GENE"/>
    <property type="match status" value="1"/>
</dbReference>
<evidence type="ECO:0000313" key="5">
    <source>
        <dbReference type="Proteomes" id="UP000014760"/>
    </source>
</evidence>
<dbReference type="EnsemblMetazoa" id="CapteT116102">
    <property type="protein sequence ID" value="CapteP116102"/>
    <property type="gene ID" value="CapteG116102"/>
</dbReference>
<dbReference type="PRINTS" id="PR00310">
    <property type="entry name" value="ANTIPRLFBTG1"/>
</dbReference>
<gene>
    <name evidence="3" type="ORF">CAPTEDRAFT_116102</name>
</gene>
<evidence type="ECO:0000313" key="4">
    <source>
        <dbReference type="EnsemblMetazoa" id="CapteP116102"/>
    </source>
</evidence>
<protein>
    <recommendedName>
        <fullName evidence="2">Anti-proliferative protein domain-containing protein</fullName>
    </recommendedName>
</protein>
<proteinExistence type="inferred from homology"/>
<name>R7T8D7_CAPTE</name>
<dbReference type="GO" id="GO:0005634">
    <property type="term" value="C:nucleus"/>
    <property type="evidence" value="ECO:0007669"/>
    <property type="project" value="TreeGrafter"/>
</dbReference>
<reference evidence="5" key="1">
    <citation type="submission" date="2012-12" db="EMBL/GenBank/DDBJ databases">
        <authorList>
            <person name="Hellsten U."/>
            <person name="Grimwood J."/>
            <person name="Chapman J.A."/>
            <person name="Shapiro H."/>
            <person name="Aerts A."/>
            <person name="Otillar R.P."/>
            <person name="Terry A.Y."/>
            <person name="Boore J.L."/>
            <person name="Simakov O."/>
            <person name="Marletaz F."/>
            <person name="Cho S.-J."/>
            <person name="Edsinger-Gonzales E."/>
            <person name="Havlak P."/>
            <person name="Kuo D.-H."/>
            <person name="Larsson T."/>
            <person name="Lv J."/>
            <person name="Arendt D."/>
            <person name="Savage R."/>
            <person name="Osoegawa K."/>
            <person name="de Jong P."/>
            <person name="Lindberg D.R."/>
            <person name="Seaver E.C."/>
            <person name="Weisblat D.A."/>
            <person name="Putnam N.H."/>
            <person name="Grigoriev I.V."/>
            <person name="Rokhsar D.S."/>
        </authorList>
    </citation>
    <scope>NUCLEOTIDE SEQUENCE</scope>
    <source>
        <strain evidence="5">I ESC-2004</strain>
    </source>
</reference>
<dbReference type="OrthoDB" id="19928at2759"/>
<evidence type="ECO:0000313" key="3">
    <source>
        <dbReference type="EMBL" id="ELT89890.1"/>
    </source>
</evidence>